<organism evidence="2 3">
    <name type="scientific">Polarella glacialis</name>
    <name type="common">Dinoflagellate</name>
    <dbReference type="NCBI Taxonomy" id="89957"/>
    <lineage>
        <taxon>Eukaryota</taxon>
        <taxon>Sar</taxon>
        <taxon>Alveolata</taxon>
        <taxon>Dinophyceae</taxon>
        <taxon>Suessiales</taxon>
        <taxon>Suessiaceae</taxon>
        <taxon>Polarella</taxon>
    </lineage>
</organism>
<dbReference type="Proteomes" id="UP000626109">
    <property type="component" value="Unassembled WGS sequence"/>
</dbReference>
<proteinExistence type="predicted"/>
<accession>A0A813H746</accession>
<name>A0A813H746_POLGL</name>
<evidence type="ECO:0000256" key="1">
    <source>
        <dbReference type="SAM" id="MobiDB-lite"/>
    </source>
</evidence>
<feature type="region of interest" description="Disordered" evidence="1">
    <location>
        <begin position="41"/>
        <end position="72"/>
    </location>
</feature>
<gene>
    <name evidence="2" type="ORF">PGLA2088_LOCUS1271</name>
</gene>
<evidence type="ECO:0000313" key="2">
    <source>
        <dbReference type="EMBL" id="CAE8633470.1"/>
    </source>
</evidence>
<feature type="region of interest" description="Disordered" evidence="1">
    <location>
        <begin position="91"/>
        <end position="112"/>
    </location>
</feature>
<evidence type="ECO:0000313" key="3">
    <source>
        <dbReference type="Proteomes" id="UP000626109"/>
    </source>
</evidence>
<protein>
    <submittedName>
        <fullName evidence="2">Uncharacterized protein</fullName>
    </submittedName>
</protein>
<sequence>MMSSLHNMPLLARTRADIFPSGLRQQSCLKSALEHDAAASSASPADALADSPELMGAGDATAKGNQGSAARLPPQPVAQQLLWPAPLSVGQGQLGERASSSGSSPPRPWVDREKADREKALAFVIERLLEQVVPPEDSEAVAAGVLDALSAPGSGLPAGMLLSVVTQMAGRWEVGEDAGLLSLAKSVEQELRASAGKLLVRFKVRPPRGGPAFDCEGLEGMSLK</sequence>
<feature type="non-terminal residue" evidence="2">
    <location>
        <position position="224"/>
    </location>
</feature>
<feature type="compositionally biased region" description="Low complexity" evidence="1">
    <location>
        <begin position="41"/>
        <end position="52"/>
    </location>
</feature>
<dbReference type="EMBL" id="CAJNNW010000980">
    <property type="protein sequence ID" value="CAE8633470.1"/>
    <property type="molecule type" value="Genomic_DNA"/>
</dbReference>
<reference evidence="2" key="1">
    <citation type="submission" date="2021-02" db="EMBL/GenBank/DDBJ databases">
        <authorList>
            <person name="Dougan E. K."/>
            <person name="Rhodes N."/>
            <person name="Thang M."/>
            <person name="Chan C."/>
        </authorList>
    </citation>
    <scope>NUCLEOTIDE SEQUENCE</scope>
</reference>
<dbReference type="AlphaFoldDB" id="A0A813H746"/>
<comment type="caution">
    <text evidence="2">The sequence shown here is derived from an EMBL/GenBank/DDBJ whole genome shotgun (WGS) entry which is preliminary data.</text>
</comment>